<evidence type="ECO:0000313" key="3">
    <source>
        <dbReference type="Proteomes" id="UP000325440"/>
    </source>
</evidence>
<protein>
    <recommendedName>
        <fullName evidence="4">Transmembrane protein</fullName>
    </recommendedName>
</protein>
<dbReference type="OrthoDB" id="6606638at2759"/>
<proteinExistence type="predicted"/>
<dbReference type="Proteomes" id="UP000325440">
    <property type="component" value="Unassembled WGS sequence"/>
</dbReference>
<keyword evidence="1" id="KW-1133">Transmembrane helix</keyword>
<name>A0A5E4N6X7_9HEMI</name>
<dbReference type="AlphaFoldDB" id="A0A5E4N6X7"/>
<keyword evidence="1" id="KW-0472">Membrane</keyword>
<keyword evidence="1" id="KW-0812">Transmembrane</keyword>
<evidence type="ECO:0000256" key="1">
    <source>
        <dbReference type="SAM" id="Phobius"/>
    </source>
</evidence>
<keyword evidence="3" id="KW-1185">Reference proteome</keyword>
<reference evidence="2 3" key="1">
    <citation type="submission" date="2019-08" db="EMBL/GenBank/DDBJ databases">
        <authorList>
            <person name="Alioto T."/>
            <person name="Alioto T."/>
            <person name="Gomez Garrido J."/>
        </authorList>
    </citation>
    <scope>NUCLEOTIDE SEQUENCE [LARGE SCALE GENOMIC DNA]</scope>
</reference>
<accession>A0A5E4N6X7</accession>
<evidence type="ECO:0008006" key="4">
    <source>
        <dbReference type="Google" id="ProtNLM"/>
    </source>
</evidence>
<feature type="transmembrane region" description="Helical" evidence="1">
    <location>
        <begin position="97"/>
        <end position="118"/>
    </location>
</feature>
<feature type="transmembrane region" description="Helical" evidence="1">
    <location>
        <begin position="138"/>
        <end position="158"/>
    </location>
</feature>
<dbReference type="EMBL" id="CABPRJ010001466">
    <property type="protein sequence ID" value="VVC38275.1"/>
    <property type="molecule type" value="Genomic_DNA"/>
</dbReference>
<sequence>MTFAVCVRAAPFLFYPSLDTVRGVRTCACTLYRFVSSRFTAVRVHLVPPQVPERPSSADMRNDSRLKLKSECFAINRLQLLEYEYHDALNDLEKEQISFSIVSDVCLPVSLLVLIVIWGYQLNAMTIDTESGENRTMLLVYGIGLIVVSGTACVYIAIRMAVMRPPKEPVILQGEVCPLYVEKKRSQRFYYQTIPEIHRNNKKINTTFIV</sequence>
<gene>
    <name evidence="2" type="ORF">CINCED_3A004030</name>
</gene>
<organism evidence="2 3">
    <name type="scientific">Cinara cedri</name>
    <dbReference type="NCBI Taxonomy" id="506608"/>
    <lineage>
        <taxon>Eukaryota</taxon>
        <taxon>Metazoa</taxon>
        <taxon>Ecdysozoa</taxon>
        <taxon>Arthropoda</taxon>
        <taxon>Hexapoda</taxon>
        <taxon>Insecta</taxon>
        <taxon>Pterygota</taxon>
        <taxon>Neoptera</taxon>
        <taxon>Paraneoptera</taxon>
        <taxon>Hemiptera</taxon>
        <taxon>Sternorrhyncha</taxon>
        <taxon>Aphidomorpha</taxon>
        <taxon>Aphidoidea</taxon>
        <taxon>Aphididae</taxon>
        <taxon>Lachninae</taxon>
        <taxon>Cinara</taxon>
    </lineage>
</organism>
<evidence type="ECO:0000313" key="2">
    <source>
        <dbReference type="EMBL" id="VVC38275.1"/>
    </source>
</evidence>